<feature type="domain" description="RFX-type winged-helix" evidence="7">
    <location>
        <begin position="158"/>
        <end position="233"/>
    </location>
</feature>
<dbReference type="Pfam" id="PF02257">
    <property type="entry name" value="RFX_DNA_binding"/>
    <property type="match status" value="2"/>
</dbReference>
<evidence type="ECO:0000313" key="9">
    <source>
        <dbReference type="Proteomes" id="UP000183832"/>
    </source>
</evidence>
<evidence type="ECO:0000256" key="1">
    <source>
        <dbReference type="ARBA" id="ARBA00004123"/>
    </source>
</evidence>
<evidence type="ECO:0000256" key="3">
    <source>
        <dbReference type="ARBA" id="ARBA00023125"/>
    </source>
</evidence>
<protein>
    <submittedName>
        <fullName evidence="8">CLUMA_CG008359, isoform A</fullName>
    </submittedName>
</protein>
<name>A0A1J1I3U2_9DIPT</name>
<feature type="compositionally biased region" description="Low complexity" evidence="6">
    <location>
        <begin position="884"/>
        <end position="903"/>
    </location>
</feature>
<feature type="compositionally biased region" description="Low complexity" evidence="6">
    <location>
        <begin position="748"/>
        <end position="766"/>
    </location>
</feature>
<evidence type="ECO:0000256" key="4">
    <source>
        <dbReference type="ARBA" id="ARBA00023163"/>
    </source>
</evidence>
<dbReference type="PROSITE" id="PS51526">
    <property type="entry name" value="RFX_DBD"/>
    <property type="match status" value="2"/>
</dbReference>
<feature type="region of interest" description="Disordered" evidence="6">
    <location>
        <begin position="884"/>
        <end position="907"/>
    </location>
</feature>
<sequence length="1282" mass="143921">MATRLATARNFITVTSVIKDESETNSPLSMTNTTNTISEDQRTTQITPVALHHVNLSQKKIILQTAPSGSVSVIDVVPLESSDSSDSKILVAEPLTTSPDGQNQNGQQVTAQVAVVQAQGSPSGQHYITVSGKLSDGVQKLQYAPLTTVESFLEEEALVAWLVENYETAEGVSLPRSTLYNHYMRHCNEHKLDAVNAASFGKLIRSVFTGLRTRRLGTRGNSKYHYYGIRIKPGSNLINVVVDEKPSVNSSQYGSGNSSGTSGQASGSRKRFKANPESYETCAQFLGDGSQAIPSFPQLELQHSLPDDVTLEDVDTLRSIYREHLEAFLDAVLNLEFNTIESLWREFWRAQDNNNMDECEEEKYLSKMKLFNLCQCEAVQSFMKQIDFQFYQNMVDVLIPDVLRPIPSTLTQSIRNFAKNLENWLTSAMIGCPEEIIQIKLSAVSAFSQTLRRYTSLNHLAQAARAVLHNTTQITQMLNDLNRVDFHNVQEQASWVCQCDTATVQRLEGEFKAALQQQNTLEQWAAWLRLVVDQALEEYRGKASYVKAARQFLLKWSFYSSMVIRDLTLRSAASFGSFHLIRLLYDEYMFFILEHKVAENTNTQPIAVMLGDDAFKLHLSSSSNDLTLYHENEFIISRYCDKIIVNEVSAQDGSYVQYVDSELYATTTGQESSQMTYPVYAVGDYAGGQQYFATTASNFTSSSSSNGNANSNSYIVPVDEAILGVTQSRGSPQTISSDVAYIQGQGASNSSSSSSTSTPAASNQQSDTHKSNNNMDSSESTPNLTHATRVSPATVAWLVENYETAEGVSLPRSTLYNHYMRHCNEHKLDAVNAASFGKLIRSVFTGLRTRRLGTRGNSKYHYYGIRIKPGSNLINVVVDEKPSVNSSQYGSGNSSGTSGQASGSRKRFKANPESYETCAQFLGDGSQAIPSFPQLELQHSLPDDVTLEDVDTLRSIYREHLEAFLDAVLNLEFNTIESLWREFWRAQDNNNMDECEEEKYLSKMKLFNLCQCEAVQSFMKQIDFQFYQNMVDVLIPDVLRPIPSTLTQSIRNFAKNLENWLTSAMIGCPEEIIQIKLSAVSAFSQTLRRYTSLNHLAQAARAVLHNTTQITQMLNDLNRVDFHNVQEQASWVCQCDTATVQRLEGEFKAALQQQNTLEQWAAWLRLVVDQALEEYRGKASYVKAARQFLLKWSFYSSMVIRDLTLRSAASFGSFHLIRLLYDEYMFFILEHKVAENTNTQPIAVMLGDDAFKLHLSSSSNDLTLYHENEFIVKMEPCKNLPH</sequence>
<dbReference type="InterPro" id="IPR036388">
    <property type="entry name" value="WH-like_DNA-bd_sf"/>
</dbReference>
<dbReference type="PANTHER" id="PTHR12619">
    <property type="entry name" value="RFX TRANSCRIPTION FACTOR FAMILY"/>
    <property type="match status" value="1"/>
</dbReference>
<feature type="compositionally biased region" description="Low complexity" evidence="6">
    <location>
        <begin position="248"/>
        <end position="267"/>
    </location>
</feature>
<dbReference type="GO" id="GO:0000978">
    <property type="term" value="F:RNA polymerase II cis-regulatory region sequence-specific DNA binding"/>
    <property type="evidence" value="ECO:0007669"/>
    <property type="project" value="TreeGrafter"/>
</dbReference>
<evidence type="ECO:0000256" key="2">
    <source>
        <dbReference type="ARBA" id="ARBA00023015"/>
    </source>
</evidence>
<organism evidence="8 9">
    <name type="scientific">Clunio marinus</name>
    <dbReference type="NCBI Taxonomy" id="568069"/>
    <lineage>
        <taxon>Eukaryota</taxon>
        <taxon>Metazoa</taxon>
        <taxon>Ecdysozoa</taxon>
        <taxon>Arthropoda</taxon>
        <taxon>Hexapoda</taxon>
        <taxon>Insecta</taxon>
        <taxon>Pterygota</taxon>
        <taxon>Neoptera</taxon>
        <taxon>Endopterygota</taxon>
        <taxon>Diptera</taxon>
        <taxon>Nematocera</taxon>
        <taxon>Chironomoidea</taxon>
        <taxon>Chironomidae</taxon>
        <taxon>Clunio</taxon>
    </lineage>
</organism>
<dbReference type="Pfam" id="PF25340">
    <property type="entry name" value="BCD_RFX"/>
    <property type="match status" value="2"/>
</dbReference>
<feature type="domain" description="RFX-type winged-helix" evidence="7">
    <location>
        <begin position="794"/>
        <end position="869"/>
    </location>
</feature>
<evidence type="ECO:0000256" key="5">
    <source>
        <dbReference type="ARBA" id="ARBA00023242"/>
    </source>
</evidence>
<dbReference type="InterPro" id="IPR003150">
    <property type="entry name" value="DNA-bd_RFX"/>
</dbReference>
<keyword evidence="4" id="KW-0804">Transcription</keyword>
<dbReference type="STRING" id="568069.A0A1J1I3U2"/>
<dbReference type="SUPFAM" id="SSF46785">
    <property type="entry name" value="Winged helix' DNA-binding domain"/>
    <property type="match status" value="2"/>
</dbReference>
<feature type="region of interest" description="Disordered" evidence="6">
    <location>
        <begin position="744"/>
        <end position="787"/>
    </location>
</feature>
<dbReference type="GO" id="GO:0000981">
    <property type="term" value="F:DNA-binding transcription factor activity, RNA polymerase II-specific"/>
    <property type="evidence" value="ECO:0007669"/>
    <property type="project" value="TreeGrafter"/>
</dbReference>
<accession>A0A1J1I3U2</accession>
<evidence type="ECO:0000256" key="6">
    <source>
        <dbReference type="SAM" id="MobiDB-lite"/>
    </source>
</evidence>
<reference evidence="8 9" key="1">
    <citation type="submission" date="2015-04" db="EMBL/GenBank/DDBJ databases">
        <authorList>
            <person name="Syromyatnikov M.Y."/>
            <person name="Popov V.N."/>
        </authorList>
    </citation>
    <scope>NUCLEOTIDE SEQUENCE [LARGE SCALE GENOMIC DNA]</scope>
</reference>
<evidence type="ECO:0000259" key="7">
    <source>
        <dbReference type="PROSITE" id="PS51526"/>
    </source>
</evidence>
<dbReference type="GO" id="GO:0005634">
    <property type="term" value="C:nucleus"/>
    <property type="evidence" value="ECO:0007669"/>
    <property type="project" value="UniProtKB-SubCell"/>
</dbReference>
<keyword evidence="3" id="KW-0238">DNA-binding</keyword>
<keyword evidence="5" id="KW-0539">Nucleus</keyword>
<keyword evidence="9" id="KW-1185">Reference proteome</keyword>
<evidence type="ECO:0000313" key="8">
    <source>
        <dbReference type="EMBL" id="CRK94867.1"/>
    </source>
</evidence>
<dbReference type="Gene3D" id="1.10.10.10">
    <property type="entry name" value="Winged helix-like DNA-binding domain superfamily/Winged helix DNA-binding domain"/>
    <property type="match status" value="2"/>
</dbReference>
<dbReference type="PANTHER" id="PTHR12619:SF33">
    <property type="entry name" value="RFX, ISOFORM H"/>
    <property type="match status" value="1"/>
</dbReference>
<gene>
    <name evidence="8" type="ORF">CLUMA_CG008359</name>
</gene>
<keyword evidence="2" id="KW-0805">Transcription regulation</keyword>
<dbReference type="InterPro" id="IPR039779">
    <property type="entry name" value="RFX-like"/>
</dbReference>
<dbReference type="EMBL" id="CVRI01000040">
    <property type="protein sequence ID" value="CRK94867.1"/>
    <property type="molecule type" value="Genomic_DNA"/>
</dbReference>
<dbReference type="Proteomes" id="UP000183832">
    <property type="component" value="Unassembled WGS sequence"/>
</dbReference>
<dbReference type="InterPro" id="IPR057321">
    <property type="entry name" value="RFX1-4/6/8-like_BCD"/>
</dbReference>
<dbReference type="InterPro" id="IPR036390">
    <property type="entry name" value="WH_DNA-bd_sf"/>
</dbReference>
<comment type="subcellular location">
    <subcellularLocation>
        <location evidence="1">Nucleus</location>
    </subcellularLocation>
</comment>
<feature type="region of interest" description="Disordered" evidence="6">
    <location>
        <begin position="248"/>
        <end position="271"/>
    </location>
</feature>
<proteinExistence type="predicted"/>
<dbReference type="OrthoDB" id="10056949at2759"/>
<feature type="compositionally biased region" description="Polar residues" evidence="6">
    <location>
        <begin position="771"/>
        <end position="787"/>
    </location>
</feature>
<dbReference type="FunFam" id="1.10.10.10:FF:000017">
    <property type="entry name" value="transcription factor RFX3 isoform X1"/>
    <property type="match status" value="2"/>
</dbReference>